<protein>
    <submittedName>
        <fullName evidence="2">Class I SAM-dependent methyltransferase</fullName>
    </submittedName>
</protein>
<organism evidence="2 3">
    <name type="scientific">Actinomadura alba</name>
    <dbReference type="NCBI Taxonomy" id="406431"/>
    <lineage>
        <taxon>Bacteria</taxon>
        <taxon>Bacillati</taxon>
        <taxon>Actinomycetota</taxon>
        <taxon>Actinomycetes</taxon>
        <taxon>Streptosporangiales</taxon>
        <taxon>Thermomonosporaceae</taxon>
        <taxon>Actinomadura</taxon>
    </lineage>
</organism>
<dbReference type="SUPFAM" id="SSF53335">
    <property type="entry name" value="S-adenosyl-L-methionine-dependent methyltransferases"/>
    <property type="match status" value="1"/>
</dbReference>
<sequence>MADPREGWRSDRLRAAVYDFGVRTYPVNAVAARLLWGYDIARLWRTIGELSREPDDATVLDLPCGGGIAFQALSRGRRLRYVAADLSPLMLGRARAVARRRALDQVGFVQADAGALPFPDGSFDVCVTLNGLHCLPDPAGAVAEFARVLRPGGTLRGTAIVTGTGGRRDAVIRAFQRWGYFGPGGNATDLRRWMTSAGLTGSEVDVDGAMATFTARRPG</sequence>
<dbReference type="Gene3D" id="3.40.50.150">
    <property type="entry name" value="Vaccinia Virus protein VP39"/>
    <property type="match status" value="1"/>
</dbReference>
<keyword evidence="2" id="KW-0808">Transferase</keyword>
<keyword evidence="3" id="KW-1185">Reference proteome</keyword>
<dbReference type="EMBL" id="JABVEC010000030">
    <property type="protein sequence ID" value="MBC6469713.1"/>
    <property type="molecule type" value="Genomic_DNA"/>
</dbReference>
<accession>A0ABR7LYF0</accession>
<gene>
    <name evidence="2" type="ORF">HKK74_30105</name>
</gene>
<dbReference type="GO" id="GO:0032259">
    <property type="term" value="P:methylation"/>
    <property type="evidence" value="ECO:0007669"/>
    <property type="project" value="UniProtKB-KW"/>
</dbReference>
<dbReference type="Pfam" id="PF08241">
    <property type="entry name" value="Methyltransf_11"/>
    <property type="match status" value="1"/>
</dbReference>
<name>A0ABR7LYF0_9ACTN</name>
<dbReference type="GO" id="GO:0008168">
    <property type="term" value="F:methyltransferase activity"/>
    <property type="evidence" value="ECO:0007669"/>
    <property type="project" value="UniProtKB-KW"/>
</dbReference>
<reference evidence="2 3" key="1">
    <citation type="submission" date="2020-06" db="EMBL/GenBank/DDBJ databases">
        <title>Actinomadura xiongansis sp. nov., isolated from soil of Baiyangdian.</title>
        <authorList>
            <person name="Zhang X."/>
        </authorList>
    </citation>
    <scope>NUCLEOTIDE SEQUENCE [LARGE SCALE GENOMIC DNA]</scope>
    <source>
        <strain evidence="2 3">HBUM206468</strain>
    </source>
</reference>
<dbReference type="InterPro" id="IPR029063">
    <property type="entry name" value="SAM-dependent_MTases_sf"/>
</dbReference>
<feature type="domain" description="Methyltransferase type 11" evidence="1">
    <location>
        <begin position="60"/>
        <end position="155"/>
    </location>
</feature>
<dbReference type="Proteomes" id="UP000805614">
    <property type="component" value="Unassembled WGS sequence"/>
</dbReference>
<dbReference type="InterPro" id="IPR013216">
    <property type="entry name" value="Methyltransf_11"/>
</dbReference>
<proteinExistence type="predicted"/>
<evidence type="ECO:0000313" key="2">
    <source>
        <dbReference type="EMBL" id="MBC6469713.1"/>
    </source>
</evidence>
<keyword evidence="2" id="KW-0489">Methyltransferase</keyword>
<dbReference type="PANTHER" id="PTHR43591">
    <property type="entry name" value="METHYLTRANSFERASE"/>
    <property type="match status" value="1"/>
</dbReference>
<comment type="caution">
    <text evidence="2">The sequence shown here is derived from an EMBL/GenBank/DDBJ whole genome shotgun (WGS) entry which is preliminary data.</text>
</comment>
<evidence type="ECO:0000259" key="1">
    <source>
        <dbReference type="Pfam" id="PF08241"/>
    </source>
</evidence>
<dbReference type="RefSeq" id="WP_187246758.1">
    <property type="nucleotide sequence ID" value="NZ_BAAAOK010000006.1"/>
</dbReference>
<evidence type="ECO:0000313" key="3">
    <source>
        <dbReference type="Proteomes" id="UP000805614"/>
    </source>
</evidence>
<dbReference type="CDD" id="cd02440">
    <property type="entry name" value="AdoMet_MTases"/>
    <property type="match status" value="1"/>
</dbReference>